<keyword evidence="15" id="KW-0106">Calcium</keyword>
<dbReference type="Gene3D" id="2.60.120.380">
    <property type="match status" value="1"/>
</dbReference>
<dbReference type="AlphaFoldDB" id="A0A9Q0D2W7"/>
<dbReference type="FunFam" id="2.60.120.380:FF:000001">
    <property type="entry name" value="Calpain-1 catalytic subunit"/>
    <property type="match status" value="1"/>
</dbReference>
<evidence type="ECO:0000256" key="14">
    <source>
        <dbReference type="ARBA" id="ARBA00022807"/>
    </source>
</evidence>
<comment type="catalytic activity">
    <reaction evidence="1">
        <text>Broad endopeptidase specificity.</text>
        <dbReference type="EC" id="3.4.22.53"/>
    </reaction>
</comment>
<feature type="active site" evidence="21 22">
    <location>
        <position position="263"/>
    </location>
</feature>
<evidence type="ECO:0000313" key="26">
    <source>
        <dbReference type="Proteomes" id="UP001148018"/>
    </source>
</evidence>
<keyword evidence="9" id="KW-0963">Cytoplasm</keyword>
<dbReference type="EC" id="3.4.22.53" evidence="6"/>
<dbReference type="OrthoDB" id="424753at2759"/>
<name>A0A9Q0D2W7_9TELE</name>
<comment type="cofactor">
    <cofactor evidence="2">
        <name>Ca(2+)</name>
        <dbReference type="ChEBI" id="CHEBI:29108"/>
    </cofactor>
</comment>
<feature type="active site" evidence="21 22">
    <location>
        <position position="105"/>
    </location>
</feature>
<evidence type="ECO:0000313" key="25">
    <source>
        <dbReference type="EMBL" id="KAJ3580658.1"/>
    </source>
</evidence>
<accession>A0A9Q0D2W7</accession>
<dbReference type="CDD" id="cd00214">
    <property type="entry name" value="Calpain_III"/>
    <property type="match status" value="1"/>
</dbReference>
<evidence type="ECO:0000256" key="19">
    <source>
        <dbReference type="ARBA" id="ARBA00032449"/>
    </source>
</evidence>
<protein>
    <recommendedName>
        <fullName evidence="7">Calpain-2 catalytic subunit</fullName>
        <ecNumber evidence="6">3.4.22.53</ecNumber>
    </recommendedName>
    <alternativeName>
        <fullName evidence="18">Calcium-activated neutral proteinase 2</fullName>
    </alternativeName>
    <alternativeName>
        <fullName evidence="19">Calpain M-type</fullName>
    </alternativeName>
    <alternativeName>
        <fullName evidence="20">Calpain-2 large subunit</fullName>
    </alternativeName>
    <alternativeName>
        <fullName evidence="17">Millimolar-calpain</fullName>
    </alternativeName>
</protein>
<evidence type="ECO:0000256" key="13">
    <source>
        <dbReference type="ARBA" id="ARBA00022801"/>
    </source>
</evidence>
<dbReference type="Pfam" id="PF00648">
    <property type="entry name" value="Peptidase_C2"/>
    <property type="match status" value="1"/>
</dbReference>
<sequence length="701" mass="79392">MSGIAATLQHQRDRRSGVGSAGQAVHYLGQDYEALRDQCRDYGRLFQDDTFPATVSSLGFNELGANSSKVRGVTWERPTELTSCPQFITEGAARTDICQGGLGDCWLLAAIASLTLNQEVLSRVVPHGQSFEDGEYAGIFHFQFWQFGEWVDVVIDDRLPVKNGELLFVHSAEGSEFWSALLEKAYAKLNGCYEALSGGSTTEGFEDFTGGIAEVHELSKPCSNLFHIIQKALKRGSLMGCSIDITSSSDSEAVTSQKLVKGHAYSVTGAEQVEYRGDITKLIRIRNPWGQVEWTGAWSDNSMEWRHLSDEDQERLSHRAEDGEFWMSFTDFLRHYSKLEICNLTPDALTDDSITKWALSMYHGNWRRGSTAGGCRNYPNTFWTNPQFVIKLDEEDDDPEDGEEGCSLVVGLIQKNRRKMRKVGEDMQTMGFAIYEVPEEFRGQRNVHLNRNFFLRHASAARSETFINLREVCSRFCLPPGEYLILPSTFEPNKNGDFCVRVFSEKQAEFQELDDPVECHVEEVDIDEDDVGDRFRALFGQLAGEDSEISAFELRRILNKVVTQRADLKTSGFSLETCRNMVNLLDKDGSGRLGLVEFKILWTKIEKFLSIYREKDVDKSGCMSSVEMRMAVEEVGFRLDGPLHQILVARYSESDLTVDFDNFVGCLIRLESMFKTFNTMDKEKTGIVEFNILEWLNMTLL</sequence>
<dbReference type="InterPro" id="IPR036213">
    <property type="entry name" value="Calpain_III_sf"/>
</dbReference>
<dbReference type="SMART" id="SM00720">
    <property type="entry name" value="calpain_III"/>
    <property type="match status" value="1"/>
</dbReference>
<keyword evidence="11" id="KW-0479">Metal-binding</keyword>
<keyword evidence="13 22" id="KW-0378">Hydrolase</keyword>
<comment type="subcellular location">
    <subcellularLocation>
        <location evidence="3">Cell membrane</location>
    </subcellularLocation>
    <subcellularLocation>
        <location evidence="4">Cytoplasm</location>
    </subcellularLocation>
</comment>
<feature type="active site" evidence="21 22">
    <location>
        <position position="287"/>
    </location>
</feature>
<dbReference type="FunFam" id="3.90.70.10:FF:000001">
    <property type="entry name" value="Calpain-1 catalytic subunit"/>
    <property type="match status" value="1"/>
</dbReference>
<evidence type="ECO:0000256" key="11">
    <source>
        <dbReference type="ARBA" id="ARBA00022723"/>
    </source>
</evidence>
<dbReference type="FunFam" id="1.10.238.10:FF:000099">
    <property type="entry name" value="calpain-2 catalytic subunit"/>
    <property type="match status" value="1"/>
</dbReference>
<dbReference type="GO" id="GO:0005509">
    <property type="term" value="F:calcium ion binding"/>
    <property type="evidence" value="ECO:0007669"/>
    <property type="project" value="InterPro"/>
</dbReference>
<evidence type="ECO:0000256" key="3">
    <source>
        <dbReference type="ARBA" id="ARBA00004236"/>
    </source>
</evidence>
<dbReference type="GO" id="GO:0006508">
    <property type="term" value="P:proteolysis"/>
    <property type="evidence" value="ECO:0007669"/>
    <property type="project" value="UniProtKB-KW"/>
</dbReference>
<keyword evidence="12" id="KW-0677">Repeat</keyword>
<dbReference type="PRINTS" id="PR00704">
    <property type="entry name" value="CALPAIN"/>
</dbReference>
<feature type="domain" description="EF-hand" evidence="24">
    <location>
        <begin position="603"/>
        <end position="638"/>
    </location>
</feature>
<dbReference type="InterPro" id="IPR011992">
    <property type="entry name" value="EF-hand-dom_pair"/>
</dbReference>
<dbReference type="EMBL" id="JANIIK010007718">
    <property type="protein sequence ID" value="KAJ3580658.1"/>
    <property type="molecule type" value="Genomic_DNA"/>
</dbReference>
<evidence type="ECO:0000256" key="20">
    <source>
        <dbReference type="ARBA" id="ARBA00032544"/>
    </source>
</evidence>
<dbReference type="InterPro" id="IPR018247">
    <property type="entry name" value="EF_Hand_1_Ca_BS"/>
</dbReference>
<evidence type="ECO:0000256" key="15">
    <source>
        <dbReference type="ARBA" id="ARBA00022837"/>
    </source>
</evidence>
<dbReference type="InterPro" id="IPR038765">
    <property type="entry name" value="Papain-like_cys_pep_sf"/>
</dbReference>
<evidence type="ECO:0000256" key="17">
    <source>
        <dbReference type="ARBA" id="ARBA00030109"/>
    </source>
</evidence>
<dbReference type="PROSITE" id="PS50222">
    <property type="entry name" value="EF_HAND_2"/>
    <property type="match status" value="1"/>
</dbReference>
<evidence type="ECO:0000256" key="22">
    <source>
        <dbReference type="PROSITE-ProRule" id="PRU00239"/>
    </source>
</evidence>
<dbReference type="InterPro" id="IPR022682">
    <property type="entry name" value="Calpain_domain_III"/>
</dbReference>
<dbReference type="GO" id="GO:0004198">
    <property type="term" value="F:calcium-dependent cysteine-type endopeptidase activity"/>
    <property type="evidence" value="ECO:0007669"/>
    <property type="project" value="UniProtKB-EC"/>
</dbReference>
<evidence type="ECO:0000256" key="4">
    <source>
        <dbReference type="ARBA" id="ARBA00004496"/>
    </source>
</evidence>
<dbReference type="PROSITE" id="PS00018">
    <property type="entry name" value="EF_HAND_1"/>
    <property type="match status" value="1"/>
</dbReference>
<dbReference type="PROSITE" id="PS50203">
    <property type="entry name" value="CALPAIN_CAT"/>
    <property type="match status" value="1"/>
</dbReference>
<dbReference type="Gene3D" id="3.90.70.10">
    <property type="entry name" value="Cysteine proteinases"/>
    <property type="match status" value="1"/>
</dbReference>
<keyword evidence="10 22" id="KW-0645">Protease</keyword>
<dbReference type="GO" id="GO:0005737">
    <property type="term" value="C:cytoplasm"/>
    <property type="evidence" value="ECO:0007669"/>
    <property type="project" value="UniProtKB-SubCell"/>
</dbReference>
<dbReference type="InterPro" id="IPR000169">
    <property type="entry name" value="Pept_cys_AS"/>
</dbReference>
<evidence type="ECO:0000256" key="8">
    <source>
        <dbReference type="ARBA" id="ARBA00022475"/>
    </source>
</evidence>
<reference evidence="25" key="1">
    <citation type="submission" date="2022-07" db="EMBL/GenBank/DDBJ databases">
        <title>Chromosome-level genome of Muraenolepis orangiensis.</title>
        <authorList>
            <person name="Kim J."/>
        </authorList>
    </citation>
    <scope>NUCLEOTIDE SEQUENCE</scope>
    <source>
        <strain evidence="25">KU_S4_2022</strain>
        <tissue evidence="25">Muscle</tissue>
    </source>
</reference>
<dbReference type="InterPro" id="IPR002048">
    <property type="entry name" value="EF_hand_dom"/>
</dbReference>
<evidence type="ECO:0000256" key="1">
    <source>
        <dbReference type="ARBA" id="ARBA00001223"/>
    </source>
</evidence>
<dbReference type="PANTHER" id="PTHR10183">
    <property type="entry name" value="CALPAIN"/>
    <property type="match status" value="1"/>
</dbReference>
<dbReference type="SUPFAM" id="SSF54001">
    <property type="entry name" value="Cysteine proteinases"/>
    <property type="match status" value="1"/>
</dbReference>
<evidence type="ECO:0000256" key="9">
    <source>
        <dbReference type="ARBA" id="ARBA00022490"/>
    </source>
</evidence>
<comment type="similarity">
    <text evidence="5">Belongs to the peptidase C2 family.</text>
</comment>
<evidence type="ECO:0000259" key="23">
    <source>
        <dbReference type="PROSITE" id="PS50203"/>
    </source>
</evidence>
<evidence type="ECO:0000256" key="18">
    <source>
        <dbReference type="ARBA" id="ARBA00031308"/>
    </source>
</evidence>
<evidence type="ECO:0000256" key="2">
    <source>
        <dbReference type="ARBA" id="ARBA00001913"/>
    </source>
</evidence>
<proteinExistence type="inferred from homology"/>
<dbReference type="InterPro" id="IPR001300">
    <property type="entry name" value="Peptidase_C2_calpain_cat"/>
</dbReference>
<dbReference type="Gene3D" id="1.10.238.10">
    <property type="entry name" value="EF-hand"/>
    <property type="match status" value="1"/>
</dbReference>
<evidence type="ECO:0000256" key="21">
    <source>
        <dbReference type="PIRSR" id="PIRSR622684-1"/>
    </source>
</evidence>
<evidence type="ECO:0000256" key="10">
    <source>
        <dbReference type="ARBA" id="ARBA00022670"/>
    </source>
</evidence>
<dbReference type="Pfam" id="PF01067">
    <property type="entry name" value="Calpain_III"/>
    <property type="match status" value="1"/>
</dbReference>
<keyword evidence="14 22" id="KW-0788">Thiol protease</keyword>
<keyword evidence="8" id="KW-1003">Cell membrane</keyword>
<evidence type="ECO:0000256" key="7">
    <source>
        <dbReference type="ARBA" id="ARBA00014052"/>
    </source>
</evidence>
<dbReference type="SUPFAM" id="SSF49758">
    <property type="entry name" value="Calpain large subunit, middle domain (domain III)"/>
    <property type="match status" value="1"/>
</dbReference>
<keyword evidence="26" id="KW-1185">Reference proteome</keyword>
<evidence type="ECO:0000256" key="12">
    <source>
        <dbReference type="ARBA" id="ARBA00022737"/>
    </source>
</evidence>
<comment type="caution">
    <text evidence="25">The sequence shown here is derived from an EMBL/GenBank/DDBJ whole genome shotgun (WGS) entry which is preliminary data.</text>
</comment>
<dbReference type="PROSITE" id="PS00139">
    <property type="entry name" value="THIOL_PROTEASE_CYS"/>
    <property type="match status" value="1"/>
</dbReference>
<dbReference type="CDD" id="cd00044">
    <property type="entry name" value="CysPc"/>
    <property type="match status" value="1"/>
</dbReference>
<gene>
    <name evidence="25" type="ORF">NHX12_034287</name>
</gene>
<dbReference type="GO" id="GO:0005886">
    <property type="term" value="C:plasma membrane"/>
    <property type="evidence" value="ECO:0007669"/>
    <property type="project" value="UniProtKB-SubCell"/>
</dbReference>
<evidence type="ECO:0000259" key="24">
    <source>
        <dbReference type="PROSITE" id="PS50222"/>
    </source>
</evidence>
<dbReference type="InterPro" id="IPR022683">
    <property type="entry name" value="Calpain_III"/>
</dbReference>
<organism evidence="25 26">
    <name type="scientific">Muraenolepis orangiensis</name>
    <name type="common">Patagonian moray cod</name>
    <dbReference type="NCBI Taxonomy" id="630683"/>
    <lineage>
        <taxon>Eukaryota</taxon>
        <taxon>Metazoa</taxon>
        <taxon>Chordata</taxon>
        <taxon>Craniata</taxon>
        <taxon>Vertebrata</taxon>
        <taxon>Euteleostomi</taxon>
        <taxon>Actinopterygii</taxon>
        <taxon>Neopterygii</taxon>
        <taxon>Teleostei</taxon>
        <taxon>Neoteleostei</taxon>
        <taxon>Acanthomorphata</taxon>
        <taxon>Zeiogadaria</taxon>
        <taxon>Gadariae</taxon>
        <taxon>Gadiformes</taxon>
        <taxon>Muraenolepidoidei</taxon>
        <taxon>Muraenolepididae</taxon>
        <taxon>Muraenolepis</taxon>
    </lineage>
</organism>
<dbReference type="PANTHER" id="PTHR10183:SF268">
    <property type="entry name" value="CALPAIN-2 CATALYTIC SUBUNIT"/>
    <property type="match status" value="1"/>
</dbReference>
<dbReference type="InterPro" id="IPR022684">
    <property type="entry name" value="Calpain_cysteine_protease"/>
</dbReference>
<evidence type="ECO:0000256" key="5">
    <source>
        <dbReference type="ARBA" id="ARBA00007623"/>
    </source>
</evidence>
<dbReference type="Proteomes" id="UP001148018">
    <property type="component" value="Unassembled WGS sequence"/>
</dbReference>
<evidence type="ECO:0000256" key="6">
    <source>
        <dbReference type="ARBA" id="ARBA00012481"/>
    </source>
</evidence>
<dbReference type="SMART" id="SM00230">
    <property type="entry name" value="CysPc"/>
    <property type="match status" value="1"/>
</dbReference>
<evidence type="ECO:0000256" key="16">
    <source>
        <dbReference type="ARBA" id="ARBA00023136"/>
    </source>
</evidence>
<dbReference type="SUPFAM" id="SSF47473">
    <property type="entry name" value="EF-hand"/>
    <property type="match status" value="1"/>
</dbReference>
<keyword evidence="16" id="KW-0472">Membrane</keyword>
<feature type="domain" description="Calpain catalytic" evidence="23">
    <location>
        <begin position="45"/>
        <end position="345"/>
    </location>
</feature>
<dbReference type="InterPro" id="IPR033883">
    <property type="entry name" value="C2_III"/>
</dbReference>